<organism evidence="8 9">
    <name type="scientific">Acanthocheilonema viteae</name>
    <name type="common">Filarial nematode worm</name>
    <name type="synonym">Dipetalonema viteae</name>
    <dbReference type="NCBI Taxonomy" id="6277"/>
    <lineage>
        <taxon>Eukaryota</taxon>
        <taxon>Metazoa</taxon>
        <taxon>Ecdysozoa</taxon>
        <taxon>Nematoda</taxon>
        <taxon>Chromadorea</taxon>
        <taxon>Rhabditida</taxon>
        <taxon>Spirurina</taxon>
        <taxon>Spiruromorpha</taxon>
        <taxon>Filarioidea</taxon>
        <taxon>Onchocercidae</taxon>
        <taxon>Acanthocheilonema</taxon>
    </lineage>
</organism>
<keyword evidence="4 5" id="KW-0067">ATP-binding</keyword>
<evidence type="ECO:0000256" key="5">
    <source>
        <dbReference type="PROSITE-ProRule" id="PRU10141"/>
    </source>
</evidence>
<evidence type="ECO:0000256" key="6">
    <source>
        <dbReference type="SAM" id="MobiDB-lite"/>
    </source>
</evidence>
<dbReference type="AlphaFoldDB" id="A0A498SM03"/>
<proteinExistence type="inferred from homology"/>
<evidence type="ECO:0000313" key="8">
    <source>
        <dbReference type="EMBL" id="VBB31017.1"/>
    </source>
</evidence>
<dbReference type="GO" id="GO:0004674">
    <property type="term" value="F:protein serine/threonine kinase activity"/>
    <property type="evidence" value="ECO:0007669"/>
    <property type="project" value="UniProtKB-EC"/>
</dbReference>
<dbReference type="EMBL" id="UPTC01001076">
    <property type="protein sequence ID" value="VBB31017.1"/>
    <property type="molecule type" value="Genomic_DNA"/>
</dbReference>
<feature type="domain" description="Protein kinase" evidence="7">
    <location>
        <begin position="57"/>
        <end position="333"/>
    </location>
</feature>
<dbReference type="PROSITE" id="PS00108">
    <property type="entry name" value="PROTEIN_KINASE_ST"/>
    <property type="match status" value="1"/>
</dbReference>
<dbReference type="InterPro" id="IPR008271">
    <property type="entry name" value="Ser/Thr_kinase_AS"/>
</dbReference>
<dbReference type="InterPro" id="IPR000719">
    <property type="entry name" value="Prot_kinase_dom"/>
</dbReference>
<feature type="compositionally biased region" description="Polar residues" evidence="6">
    <location>
        <begin position="27"/>
        <end position="42"/>
    </location>
</feature>
<dbReference type="Gene3D" id="1.10.510.10">
    <property type="entry name" value="Transferase(Phosphotransferase) domain 1"/>
    <property type="match status" value="1"/>
</dbReference>
<dbReference type="PROSITE" id="PS00107">
    <property type="entry name" value="PROTEIN_KINASE_ATP"/>
    <property type="match status" value="1"/>
</dbReference>
<gene>
    <name evidence="8" type="ORF">NAV_LOCUS5808</name>
</gene>
<reference evidence="8 9" key="1">
    <citation type="submission" date="2018-08" db="EMBL/GenBank/DDBJ databases">
        <authorList>
            <person name="Laetsch R D."/>
            <person name="Stevens L."/>
            <person name="Kumar S."/>
            <person name="Blaxter L. M."/>
        </authorList>
    </citation>
    <scope>NUCLEOTIDE SEQUENCE [LARGE SCALE GENOMIC DNA]</scope>
</reference>
<dbReference type="SMART" id="SM00220">
    <property type="entry name" value="S_TKc"/>
    <property type="match status" value="1"/>
</dbReference>
<name>A0A498SM03_ACAVI</name>
<dbReference type="PROSITE" id="PS50011">
    <property type="entry name" value="PROTEIN_KINASE_DOM"/>
    <property type="match status" value="1"/>
</dbReference>
<dbReference type="STRING" id="6277.A0A498SM03"/>
<evidence type="ECO:0000256" key="3">
    <source>
        <dbReference type="ARBA" id="ARBA00022741"/>
    </source>
</evidence>
<comment type="similarity">
    <text evidence="1">Belongs to the protein kinase superfamily. STE Ser/Thr protein kinase family. STE20 subfamily.</text>
</comment>
<dbReference type="InterPro" id="IPR011009">
    <property type="entry name" value="Kinase-like_dom_sf"/>
</dbReference>
<dbReference type="InterPro" id="IPR050629">
    <property type="entry name" value="STE20/SPS1-PAK"/>
</dbReference>
<accession>A0A498SM03</accession>
<protein>
    <recommendedName>
        <fullName evidence="2">non-specific serine/threonine protein kinase</fullName>
        <ecNumber evidence="2">2.7.11.1</ecNumber>
    </recommendedName>
</protein>
<dbReference type="InterPro" id="IPR017441">
    <property type="entry name" value="Protein_kinase_ATP_BS"/>
</dbReference>
<sequence length="531" mass="60668">MAESEMRRMEEFGESSRIQQDVEYGESQIQQDVESEESSQVQPVVQELPWPANKEGYRLEEIIGSGATSTIYRAFCMEREAICAIKRVDIEKHNLTQLGKEIKDLMACRHPNIISYHTSFQVGKTMWIVMRLLDCGSLRQIMDRQITAMGGRYELTRGVLPQPIIATILKETLIALDYIHRSQLVHGDVKTSNILISSAGNVQLADFGPSIWLESEERTKKSMSGTLCYLAPEIAVLEMDDSERAFTYTFSVDIWSLGITTLEMATGYPPYHNKIATMTLKLIRGSNPPSLDTYEVCNYREYGKQYRHFLSLCLKKNAKQRWSAKKLLTHPFVAGKAKNAEFLANALLRTPPAGSSSGGQSSSRRLPPITDNFEIEPANVEWDFDVEEEQRRVNRINKTHIHMPATIPPSAEISMCMNLTTKTSSFQYVNIIECIENQARSERILMAEKLFHSCKYSIEEQVFQLVEKRKLEARYMVIVVANLCKVATAAQRQNLEGKYFAFIIEKRKTLVTVLEISINIWRYITDHRVPH</sequence>
<keyword evidence="9" id="KW-1185">Reference proteome</keyword>
<keyword evidence="3 5" id="KW-0547">Nucleotide-binding</keyword>
<dbReference type="OrthoDB" id="248923at2759"/>
<dbReference type="PANTHER" id="PTHR48012">
    <property type="entry name" value="STERILE20-LIKE KINASE, ISOFORM B-RELATED"/>
    <property type="match status" value="1"/>
</dbReference>
<dbReference type="GO" id="GO:0005737">
    <property type="term" value="C:cytoplasm"/>
    <property type="evidence" value="ECO:0007669"/>
    <property type="project" value="TreeGrafter"/>
</dbReference>
<evidence type="ECO:0000313" key="9">
    <source>
        <dbReference type="Proteomes" id="UP000276991"/>
    </source>
</evidence>
<dbReference type="Gene3D" id="3.30.200.20">
    <property type="entry name" value="Phosphorylase Kinase, domain 1"/>
    <property type="match status" value="1"/>
</dbReference>
<dbReference type="SUPFAM" id="SSF56112">
    <property type="entry name" value="Protein kinase-like (PK-like)"/>
    <property type="match status" value="1"/>
</dbReference>
<dbReference type="GO" id="GO:0005524">
    <property type="term" value="F:ATP binding"/>
    <property type="evidence" value="ECO:0007669"/>
    <property type="project" value="UniProtKB-UniRule"/>
</dbReference>
<evidence type="ECO:0000259" key="7">
    <source>
        <dbReference type="PROSITE" id="PS50011"/>
    </source>
</evidence>
<dbReference type="Pfam" id="PF00069">
    <property type="entry name" value="Pkinase"/>
    <property type="match status" value="1"/>
</dbReference>
<evidence type="ECO:0000256" key="1">
    <source>
        <dbReference type="ARBA" id="ARBA00008874"/>
    </source>
</evidence>
<dbReference type="EC" id="2.7.11.1" evidence="2"/>
<evidence type="ECO:0000256" key="2">
    <source>
        <dbReference type="ARBA" id="ARBA00012513"/>
    </source>
</evidence>
<feature type="region of interest" description="Disordered" evidence="6">
    <location>
        <begin position="1"/>
        <end position="42"/>
    </location>
</feature>
<dbReference type="PANTHER" id="PTHR48012:SF16">
    <property type="entry name" value="NON-SPECIFIC SERINE_THREONINE PROTEIN KINASE"/>
    <property type="match status" value="1"/>
</dbReference>
<evidence type="ECO:0000256" key="4">
    <source>
        <dbReference type="ARBA" id="ARBA00022840"/>
    </source>
</evidence>
<dbReference type="Proteomes" id="UP000276991">
    <property type="component" value="Unassembled WGS sequence"/>
</dbReference>
<feature type="binding site" evidence="5">
    <location>
        <position position="86"/>
    </location>
    <ligand>
        <name>ATP</name>
        <dbReference type="ChEBI" id="CHEBI:30616"/>
    </ligand>
</feature>
<feature type="compositionally biased region" description="Basic and acidic residues" evidence="6">
    <location>
        <begin position="1"/>
        <end position="11"/>
    </location>
</feature>